<dbReference type="KEGG" id="fcy:FRACYDRAFT_251434"/>
<dbReference type="Proteomes" id="UP000095751">
    <property type="component" value="Unassembled WGS sequence"/>
</dbReference>
<keyword evidence="3" id="KW-0645">Protease</keyword>
<dbReference type="InterPro" id="IPR009003">
    <property type="entry name" value="Peptidase_S1_PA"/>
</dbReference>
<feature type="region of interest" description="Disordered" evidence="2">
    <location>
        <begin position="81"/>
        <end position="120"/>
    </location>
</feature>
<proteinExistence type="predicted"/>
<evidence type="ECO:0000313" key="4">
    <source>
        <dbReference type="Proteomes" id="UP000095751"/>
    </source>
</evidence>
<name>A0A1E7EP23_9STRA</name>
<dbReference type="InParanoid" id="A0A1E7EP23"/>
<gene>
    <name evidence="3" type="ORF">FRACYDRAFT_251434</name>
</gene>
<dbReference type="PANTHER" id="PTHR45980">
    <property type="match status" value="1"/>
</dbReference>
<organism evidence="3 4">
    <name type="scientific">Fragilariopsis cylindrus CCMP1102</name>
    <dbReference type="NCBI Taxonomy" id="635003"/>
    <lineage>
        <taxon>Eukaryota</taxon>
        <taxon>Sar</taxon>
        <taxon>Stramenopiles</taxon>
        <taxon>Ochrophyta</taxon>
        <taxon>Bacillariophyta</taxon>
        <taxon>Bacillariophyceae</taxon>
        <taxon>Bacillariophycidae</taxon>
        <taxon>Bacillariales</taxon>
        <taxon>Bacillariaceae</taxon>
        <taxon>Fragilariopsis</taxon>
    </lineage>
</organism>
<dbReference type="EMBL" id="KV784387">
    <property type="protein sequence ID" value="OEU07283.1"/>
    <property type="molecule type" value="Genomic_DNA"/>
</dbReference>
<keyword evidence="1" id="KW-0843">Virulence</keyword>
<feature type="region of interest" description="Disordered" evidence="2">
    <location>
        <begin position="251"/>
        <end position="302"/>
    </location>
</feature>
<protein>
    <submittedName>
        <fullName evidence="3">Trypsin-like serine protease</fullName>
    </submittedName>
</protein>
<feature type="compositionally biased region" description="Acidic residues" evidence="2">
    <location>
        <begin position="85"/>
        <end position="103"/>
    </location>
</feature>
<keyword evidence="4" id="KW-1185">Reference proteome</keyword>
<dbReference type="InterPro" id="IPR043504">
    <property type="entry name" value="Peptidase_S1_PA_chymotrypsin"/>
</dbReference>
<dbReference type="Gene3D" id="2.40.10.120">
    <property type="match status" value="1"/>
</dbReference>
<evidence type="ECO:0000256" key="2">
    <source>
        <dbReference type="SAM" id="MobiDB-lite"/>
    </source>
</evidence>
<dbReference type="GO" id="GO:0004252">
    <property type="term" value="F:serine-type endopeptidase activity"/>
    <property type="evidence" value="ECO:0007669"/>
    <property type="project" value="TreeGrafter"/>
</dbReference>
<accession>A0A1E7EP23</accession>
<evidence type="ECO:0000313" key="3">
    <source>
        <dbReference type="EMBL" id="OEU07283.1"/>
    </source>
</evidence>
<reference evidence="3 4" key="1">
    <citation type="submission" date="2016-09" db="EMBL/GenBank/DDBJ databases">
        <title>Extensive genetic diversity and differential bi-allelic expression allows diatom success in the polar Southern Ocean.</title>
        <authorList>
            <consortium name="DOE Joint Genome Institute"/>
            <person name="Mock T."/>
            <person name="Otillar R.P."/>
            <person name="Strauss J."/>
            <person name="Dupont C."/>
            <person name="Frickenhaus S."/>
            <person name="Maumus F."/>
            <person name="Mcmullan M."/>
            <person name="Sanges R."/>
            <person name="Schmutz J."/>
            <person name="Toseland A."/>
            <person name="Valas R."/>
            <person name="Veluchamy A."/>
            <person name="Ward B.J."/>
            <person name="Allen A."/>
            <person name="Barry K."/>
            <person name="Falciatore A."/>
            <person name="Ferrante M."/>
            <person name="Fortunato A.E."/>
            <person name="Gloeckner G."/>
            <person name="Gruber A."/>
            <person name="Hipkin R."/>
            <person name="Janech M."/>
            <person name="Kroth P."/>
            <person name="Leese F."/>
            <person name="Lindquist E."/>
            <person name="Lyon B.R."/>
            <person name="Martin J."/>
            <person name="Mayer C."/>
            <person name="Parker M."/>
            <person name="Quesneville H."/>
            <person name="Raymond J."/>
            <person name="Uhlig C."/>
            <person name="Valentin K.U."/>
            <person name="Worden A.Z."/>
            <person name="Armbrust E.V."/>
            <person name="Bowler C."/>
            <person name="Green B."/>
            <person name="Moulton V."/>
            <person name="Van Oosterhout C."/>
            <person name="Grigoriev I."/>
        </authorList>
    </citation>
    <scope>NUCLEOTIDE SEQUENCE [LARGE SCALE GENOMIC DNA]</scope>
    <source>
        <strain evidence="3 4">CCMP1102</strain>
    </source>
</reference>
<evidence type="ECO:0000256" key="1">
    <source>
        <dbReference type="ARBA" id="ARBA00023026"/>
    </source>
</evidence>
<dbReference type="GO" id="GO:0006508">
    <property type="term" value="P:proteolysis"/>
    <property type="evidence" value="ECO:0007669"/>
    <property type="project" value="UniProtKB-KW"/>
</dbReference>
<dbReference type="PANTHER" id="PTHR45980:SF9">
    <property type="entry name" value="PROTEASE DO-LIKE 10, MITOCHONDRIAL-RELATED"/>
    <property type="match status" value="1"/>
</dbReference>
<sequence length="381" mass="43370">MLSSTTSTNNNLIVVVATTVLLLFGIGVVTAFTTSTSTTITRTTRNINIIPSFQEIQSQERRRRRQNNHYHHRLYHRSTIHEEDIDKEEECDDDDDTFIDIEDSSPSSSSSPSPASLFWPSSQQKTTYNKHATATAAVDEVVKQQHPIDHYDKIFDSIVKIYSTHNKHPDMMMPWQKLGSYTSTSSGFIIQNKKIITNAHSIEYAGQVLVRKRSSNSKKYHATIEVIANECDLAMLTIEDDSFWYNDDDEEYDEEYEDAEFDDDEELDDDEDEYDEDDNNNNNNNGIESTTQDNNDEEDDEYGYEYDDEYNAVKMNTMMIQPLEFGTLPELQDEVEVIGYPTGGDSLSITKGVVSRIESTEYVQCSGSHLLAIQIDAAING</sequence>
<feature type="compositionally biased region" description="Acidic residues" evidence="2">
    <location>
        <begin position="251"/>
        <end position="279"/>
    </location>
</feature>
<dbReference type="SUPFAM" id="SSF50494">
    <property type="entry name" value="Trypsin-like serine proteases"/>
    <property type="match status" value="2"/>
</dbReference>
<dbReference type="AlphaFoldDB" id="A0A1E7EP23"/>
<feature type="compositionally biased region" description="Low complexity" evidence="2">
    <location>
        <begin position="104"/>
        <end position="120"/>
    </location>
</feature>
<dbReference type="OrthoDB" id="4217619at2759"/>
<keyword evidence="3" id="KW-0378">Hydrolase</keyword>
<dbReference type="Gene3D" id="2.40.10.10">
    <property type="entry name" value="Trypsin-like serine proteases"/>
    <property type="match status" value="1"/>
</dbReference>